<evidence type="ECO:0000313" key="2">
    <source>
        <dbReference type="Proteomes" id="UP001218218"/>
    </source>
</evidence>
<sequence>MTPRAAPTMAPNLSGFLEVPFVPLFVEAGVVLGPGVEVDDPEDEFPELDVFTPDFGWRLQAADPARARRQVVQLEVIQKTCFSSSTSCITPSTPCPPRQMAALLDSTLSDVTFVPPIALTPTHRTPRPAPAPQLCLAPLHAVAAALSHRLSTADLELALASGVLDPTEFGVQCWISMLGLPGAKRIKAFFDEKYEVPQMRLRTTIYKHKVEVEDEG</sequence>
<dbReference type="Proteomes" id="UP001218218">
    <property type="component" value="Unassembled WGS sequence"/>
</dbReference>
<name>A0AAD6ZFL7_9AGAR</name>
<dbReference type="AlphaFoldDB" id="A0AAD6ZFL7"/>
<gene>
    <name evidence="1" type="ORF">DFH08DRAFT_1034038</name>
</gene>
<proteinExistence type="predicted"/>
<keyword evidence="2" id="KW-1185">Reference proteome</keyword>
<comment type="caution">
    <text evidence="1">The sequence shown here is derived from an EMBL/GenBank/DDBJ whole genome shotgun (WGS) entry which is preliminary data.</text>
</comment>
<organism evidence="1 2">
    <name type="scientific">Mycena albidolilacea</name>
    <dbReference type="NCBI Taxonomy" id="1033008"/>
    <lineage>
        <taxon>Eukaryota</taxon>
        <taxon>Fungi</taxon>
        <taxon>Dikarya</taxon>
        <taxon>Basidiomycota</taxon>
        <taxon>Agaricomycotina</taxon>
        <taxon>Agaricomycetes</taxon>
        <taxon>Agaricomycetidae</taxon>
        <taxon>Agaricales</taxon>
        <taxon>Marasmiineae</taxon>
        <taxon>Mycenaceae</taxon>
        <taxon>Mycena</taxon>
    </lineage>
</organism>
<evidence type="ECO:0000313" key="1">
    <source>
        <dbReference type="EMBL" id="KAJ7320956.1"/>
    </source>
</evidence>
<dbReference type="EMBL" id="JARIHO010000052">
    <property type="protein sequence ID" value="KAJ7320956.1"/>
    <property type="molecule type" value="Genomic_DNA"/>
</dbReference>
<reference evidence="1" key="1">
    <citation type="submission" date="2023-03" db="EMBL/GenBank/DDBJ databases">
        <title>Massive genome expansion in bonnet fungi (Mycena s.s.) driven by repeated elements and novel gene families across ecological guilds.</title>
        <authorList>
            <consortium name="Lawrence Berkeley National Laboratory"/>
            <person name="Harder C.B."/>
            <person name="Miyauchi S."/>
            <person name="Viragh M."/>
            <person name="Kuo A."/>
            <person name="Thoen E."/>
            <person name="Andreopoulos B."/>
            <person name="Lu D."/>
            <person name="Skrede I."/>
            <person name="Drula E."/>
            <person name="Henrissat B."/>
            <person name="Morin E."/>
            <person name="Kohler A."/>
            <person name="Barry K."/>
            <person name="LaButti K."/>
            <person name="Morin E."/>
            <person name="Salamov A."/>
            <person name="Lipzen A."/>
            <person name="Mereny Z."/>
            <person name="Hegedus B."/>
            <person name="Baldrian P."/>
            <person name="Stursova M."/>
            <person name="Weitz H."/>
            <person name="Taylor A."/>
            <person name="Grigoriev I.V."/>
            <person name="Nagy L.G."/>
            <person name="Martin F."/>
            <person name="Kauserud H."/>
        </authorList>
    </citation>
    <scope>NUCLEOTIDE SEQUENCE</scope>
    <source>
        <strain evidence="1">CBHHK002</strain>
    </source>
</reference>
<accession>A0AAD6ZFL7</accession>
<protein>
    <submittedName>
        <fullName evidence="1">Uncharacterized protein</fullName>
    </submittedName>
</protein>